<dbReference type="AlphaFoldDB" id="A0A2T5IIX2"/>
<reference evidence="2 3" key="1">
    <citation type="submission" date="2018-04" db="EMBL/GenBank/DDBJ databases">
        <title>Genomic Encyclopedia of Archaeal and Bacterial Type Strains, Phase II (KMG-II): from individual species to whole genera.</title>
        <authorList>
            <person name="Goeker M."/>
        </authorList>
    </citation>
    <scope>NUCLEOTIDE SEQUENCE [LARGE SCALE GENOMIC DNA]</scope>
    <source>
        <strain evidence="2 3">DSM 18806</strain>
    </source>
</reference>
<dbReference type="GO" id="GO:0016853">
    <property type="term" value="F:isomerase activity"/>
    <property type="evidence" value="ECO:0007669"/>
    <property type="project" value="UniProtKB-KW"/>
</dbReference>
<evidence type="ECO:0000313" key="2">
    <source>
        <dbReference type="EMBL" id="PTQ83783.1"/>
    </source>
</evidence>
<accession>A0A2T5IIX2</accession>
<organism evidence="2 3">
    <name type="scientific">Trichococcus patagoniensis</name>
    <dbReference type="NCBI Taxonomy" id="382641"/>
    <lineage>
        <taxon>Bacteria</taxon>
        <taxon>Bacillati</taxon>
        <taxon>Bacillota</taxon>
        <taxon>Bacilli</taxon>
        <taxon>Lactobacillales</taxon>
        <taxon>Carnobacteriaceae</taxon>
        <taxon>Trichococcus</taxon>
    </lineage>
</organism>
<evidence type="ECO:0000259" key="1">
    <source>
        <dbReference type="Pfam" id="PF01261"/>
    </source>
</evidence>
<feature type="domain" description="Xylose isomerase-like TIM barrel" evidence="1">
    <location>
        <begin position="33"/>
        <end position="278"/>
    </location>
</feature>
<dbReference type="EMBL" id="QAOM01000012">
    <property type="protein sequence ID" value="PTQ83783.1"/>
    <property type="molecule type" value="Genomic_DNA"/>
</dbReference>
<dbReference type="InterPro" id="IPR036237">
    <property type="entry name" value="Xyl_isomerase-like_sf"/>
</dbReference>
<evidence type="ECO:0000313" key="3">
    <source>
        <dbReference type="Proteomes" id="UP000244161"/>
    </source>
</evidence>
<dbReference type="SUPFAM" id="SSF51658">
    <property type="entry name" value="Xylose isomerase-like"/>
    <property type="match status" value="1"/>
</dbReference>
<dbReference type="Proteomes" id="UP000244161">
    <property type="component" value="Unassembled WGS sequence"/>
</dbReference>
<sequence>MEHNIKRGVSAYSYNKVFGVSMDLDDIMQDICDTGATGIEILANSHIVKYPDVTDAWIDDWHQKLNHFKLEPAEYGHWVESRLYKGRELTTKESIAMLERDFKIANKLGFKVLRTKLGVIDDTLTPVSNWREFIKGALGLAEKYDVRMCPEIHSPTILDSRMIHDYVEFIEKENTEFFGLNIDFGIFQTGDNALVGFGENDFVGPPCEHSKVEELVPLLKYVYCCHAKFLRMDENFREVVIPYEEIIQTLIKHNWEGYLISEYEGAKAEVTGHASDQVKRHQIMLKNLLGK</sequence>
<dbReference type="InterPro" id="IPR013022">
    <property type="entry name" value="Xyl_isomerase-like_TIM-brl"/>
</dbReference>
<gene>
    <name evidence="2" type="ORF">C8U37_11252</name>
</gene>
<keyword evidence="3" id="KW-1185">Reference proteome</keyword>
<dbReference type="Gene3D" id="3.20.20.150">
    <property type="entry name" value="Divalent-metal-dependent TIM barrel enzymes"/>
    <property type="match status" value="1"/>
</dbReference>
<dbReference type="Pfam" id="PF01261">
    <property type="entry name" value="AP_endonuc_2"/>
    <property type="match status" value="1"/>
</dbReference>
<proteinExistence type="predicted"/>
<comment type="caution">
    <text evidence="2">The sequence shown here is derived from an EMBL/GenBank/DDBJ whole genome shotgun (WGS) entry which is preliminary data.</text>
</comment>
<dbReference type="OrthoDB" id="9779184at2"/>
<name>A0A2T5IIX2_9LACT</name>
<dbReference type="RefSeq" id="WP_108032987.1">
    <property type="nucleotide sequence ID" value="NZ_QAOM01000012.1"/>
</dbReference>
<protein>
    <submittedName>
        <fullName evidence="2">Sugar phosphate isomerase/epimerase</fullName>
    </submittedName>
</protein>
<keyword evidence="2" id="KW-0413">Isomerase</keyword>